<evidence type="ECO:0000256" key="4">
    <source>
        <dbReference type="ARBA" id="ARBA00022982"/>
    </source>
</evidence>
<sequence length="244" mass="27406">MNRQEFRKMLLIISFFMFPLTIFYFSPYIIVEAASKGIASGSMLVFALLFLSSLVVGRLWCGWLCPSGGCQSILIQVNGKDAKGGRHDLIKYLIWTVWIFTIVFLAASAGGLHTINFFYHTENVISIDNPMKFIVYYVVITILAVLSLAFGKRAGCHYICWMAPFMVIGRKIRNMLKYPSLRLRANKDDCINCRKCSRACPMSLDVNAMVSNGKMENSECILCGECVDTCPKDVISYSFSSGVE</sequence>
<dbReference type="Pfam" id="PF13237">
    <property type="entry name" value="Fer4_10"/>
    <property type="match status" value="1"/>
</dbReference>
<dbReference type="PROSITE" id="PS00198">
    <property type="entry name" value="4FE4S_FER_1"/>
    <property type="match status" value="1"/>
</dbReference>
<feature type="transmembrane region" description="Helical" evidence="7">
    <location>
        <begin position="92"/>
        <end position="113"/>
    </location>
</feature>
<evidence type="ECO:0000313" key="9">
    <source>
        <dbReference type="EMBL" id="SFM69386.1"/>
    </source>
</evidence>
<dbReference type="GO" id="GO:0051539">
    <property type="term" value="F:4 iron, 4 sulfur cluster binding"/>
    <property type="evidence" value="ECO:0007669"/>
    <property type="project" value="UniProtKB-KW"/>
</dbReference>
<dbReference type="AlphaFoldDB" id="A0A1I4SY37"/>
<dbReference type="EMBL" id="FOUJ01000004">
    <property type="protein sequence ID" value="SFM69386.1"/>
    <property type="molecule type" value="Genomic_DNA"/>
</dbReference>
<accession>A0A1I4SY37</accession>
<protein>
    <submittedName>
        <fullName evidence="9">4Fe-4S binding domain-containing protein</fullName>
    </submittedName>
</protein>
<name>A0A1I4SY37_9EURY</name>
<gene>
    <name evidence="9" type="ORF">SAMN04488696_2078</name>
</gene>
<dbReference type="PANTHER" id="PTHR30176:SF3">
    <property type="entry name" value="FERREDOXIN-TYPE PROTEIN NAPH"/>
    <property type="match status" value="1"/>
</dbReference>
<dbReference type="PROSITE" id="PS51379">
    <property type="entry name" value="4FE4S_FER_2"/>
    <property type="match status" value="2"/>
</dbReference>
<feature type="transmembrane region" description="Helical" evidence="7">
    <location>
        <begin position="133"/>
        <end position="151"/>
    </location>
</feature>
<dbReference type="OrthoDB" id="23833at2157"/>
<dbReference type="InterPro" id="IPR051684">
    <property type="entry name" value="Electron_Trans/Redox"/>
</dbReference>
<dbReference type="RefSeq" id="WP_218146707.1">
    <property type="nucleotide sequence ID" value="NZ_FOUJ01000004.1"/>
</dbReference>
<evidence type="ECO:0000259" key="8">
    <source>
        <dbReference type="PROSITE" id="PS51379"/>
    </source>
</evidence>
<feature type="transmembrane region" description="Helical" evidence="7">
    <location>
        <begin position="37"/>
        <end position="57"/>
    </location>
</feature>
<evidence type="ECO:0000313" key="10">
    <source>
        <dbReference type="Proteomes" id="UP000198535"/>
    </source>
</evidence>
<evidence type="ECO:0000256" key="7">
    <source>
        <dbReference type="SAM" id="Phobius"/>
    </source>
</evidence>
<dbReference type="Pfam" id="PF12801">
    <property type="entry name" value="Fer4_5"/>
    <property type="match status" value="2"/>
</dbReference>
<evidence type="ECO:0000256" key="5">
    <source>
        <dbReference type="ARBA" id="ARBA00023004"/>
    </source>
</evidence>
<dbReference type="Gene3D" id="3.30.70.20">
    <property type="match status" value="1"/>
</dbReference>
<keyword evidence="10" id="KW-1185">Reference proteome</keyword>
<evidence type="ECO:0000256" key="2">
    <source>
        <dbReference type="ARBA" id="ARBA00022485"/>
    </source>
</evidence>
<dbReference type="PANTHER" id="PTHR30176">
    <property type="entry name" value="FERREDOXIN-TYPE PROTEIN NAPH"/>
    <property type="match status" value="1"/>
</dbReference>
<keyword evidence="4" id="KW-0249">Electron transport</keyword>
<evidence type="ECO:0000256" key="6">
    <source>
        <dbReference type="ARBA" id="ARBA00023014"/>
    </source>
</evidence>
<dbReference type="InterPro" id="IPR017900">
    <property type="entry name" value="4Fe4S_Fe_S_CS"/>
</dbReference>
<dbReference type="GO" id="GO:0016491">
    <property type="term" value="F:oxidoreductase activity"/>
    <property type="evidence" value="ECO:0007669"/>
    <property type="project" value="UniProtKB-ARBA"/>
</dbReference>
<dbReference type="STRING" id="487685.SAMN04488696_2078"/>
<keyword evidence="7" id="KW-0812">Transmembrane</keyword>
<keyword evidence="5" id="KW-0408">Iron</keyword>
<evidence type="ECO:0000256" key="1">
    <source>
        <dbReference type="ARBA" id="ARBA00022448"/>
    </source>
</evidence>
<dbReference type="GO" id="GO:0046872">
    <property type="term" value="F:metal ion binding"/>
    <property type="evidence" value="ECO:0007669"/>
    <property type="project" value="UniProtKB-KW"/>
</dbReference>
<feature type="transmembrane region" description="Helical" evidence="7">
    <location>
        <begin position="9"/>
        <end position="31"/>
    </location>
</feature>
<proteinExistence type="predicted"/>
<feature type="domain" description="4Fe-4S ferredoxin-type" evidence="8">
    <location>
        <begin position="181"/>
        <end position="209"/>
    </location>
</feature>
<evidence type="ECO:0000256" key="3">
    <source>
        <dbReference type="ARBA" id="ARBA00022723"/>
    </source>
</evidence>
<keyword evidence="3" id="KW-0479">Metal-binding</keyword>
<dbReference type="InterPro" id="IPR017896">
    <property type="entry name" value="4Fe4S_Fe-S-bd"/>
</dbReference>
<dbReference type="GO" id="GO:0005886">
    <property type="term" value="C:plasma membrane"/>
    <property type="evidence" value="ECO:0007669"/>
    <property type="project" value="TreeGrafter"/>
</dbReference>
<feature type="domain" description="4Fe-4S ferredoxin-type" evidence="8">
    <location>
        <begin position="211"/>
        <end position="240"/>
    </location>
</feature>
<keyword evidence="6" id="KW-0411">Iron-sulfur</keyword>
<keyword evidence="7" id="KW-0472">Membrane</keyword>
<keyword evidence="2" id="KW-0004">4Fe-4S</keyword>
<dbReference type="Proteomes" id="UP000198535">
    <property type="component" value="Unassembled WGS sequence"/>
</dbReference>
<dbReference type="SUPFAM" id="SSF54862">
    <property type="entry name" value="4Fe-4S ferredoxins"/>
    <property type="match status" value="1"/>
</dbReference>
<organism evidence="9 10">
    <name type="scientific">Methanolobus profundi</name>
    <dbReference type="NCBI Taxonomy" id="487685"/>
    <lineage>
        <taxon>Archaea</taxon>
        <taxon>Methanobacteriati</taxon>
        <taxon>Methanobacteriota</taxon>
        <taxon>Stenosarchaea group</taxon>
        <taxon>Methanomicrobia</taxon>
        <taxon>Methanosarcinales</taxon>
        <taxon>Methanosarcinaceae</taxon>
        <taxon>Methanolobus</taxon>
    </lineage>
</organism>
<keyword evidence="7" id="KW-1133">Transmembrane helix</keyword>
<reference evidence="10" key="1">
    <citation type="submission" date="2016-10" db="EMBL/GenBank/DDBJ databases">
        <authorList>
            <person name="Varghese N."/>
            <person name="Submissions S."/>
        </authorList>
    </citation>
    <scope>NUCLEOTIDE SEQUENCE [LARGE SCALE GENOMIC DNA]</scope>
    <source>
        <strain evidence="10">Mob M</strain>
    </source>
</reference>
<keyword evidence="1" id="KW-0813">Transport</keyword>